<evidence type="ECO:0000313" key="5">
    <source>
        <dbReference type="Proteomes" id="UP000317494"/>
    </source>
</evidence>
<evidence type="ECO:0008006" key="7">
    <source>
        <dbReference type="Google" id="ProtNLM"/>
    </source>
</evidence>
<feature type="compositionally biased region" description="Low complexity" evidence="2">
    <location>
        <begin position="410"/>
        <end position="432"/>
    </location>
</feature>
<evidence type="ECO:0000256" key="1">
    <source>
        <dbReference type="ARBA" id="ARBA00023117"/>
    </source>
</evidence>
<sequence>MATNKQKRALAHDGPALDVKHVISNLLYVLMGHDAAHFIDRKTRSAFCHHDTAPGQDPHSATLDLQTLLDRNLTAHYSSLTHFQNDLEAMFSSILQVFKPTSKVYAAAARLRDQSVRLIHAQTQLMPTTSHGLPKRLKPQDADQDDVAITKNGQVALMKLGQEPSLNLYSSLRKRPGPASLDLPPGVAMVYLKPTHAISDPHTLCDVVKIVEKPLHTSVESHVKKSGFNPTEFLPEAGPFMSYAPAVDSTWSHVSTHDSYRLHKDRPSQTAQQVLSIARGSLKDQGIDLQGIFNALRLLPQAAGLPLGPSKSTVTAALRSNLDALLKLQAFQSDRFVAGVHTVSKDEQEIANKLQKNLTNLMLHMSPREMLLAKRKRGSSFSGCTLTTEANYKGIIPPPKIRARPPPPSQQGNIQQQQQGMPPQQIQQQAQGSMVRPAPGGVVNMAMPGQHVGPIAQLSSSLSPYQMPGMIPLGFRPISLPGVPSMQQWGMQ</sequence>
<evidence type="ECO:0000313" key="4">
    <source>
        <dbReference type="EMBL" id="TPX48320.1"/>
    </source>
</evidence>
<evidence type="ECO:0000313" key="6">
    <source>
        <dbReference type="Proteomes" id="UP000320475"/>
    </source>
</evidence>
<dbReference type="GO" id="GO:0006325">
    <property type="term" value="P:chromatin organization"/>
    <property type="evidence" value="ECO:0007669"/>
    <property type="project" value="UniProtKB-ARBA"/>
</dbReference>
<reference evidence="5 6" key="1">
    <citation type="journal article" date="2019" name="Sci. Rep.">
        <title>Comparative genomics of chytrid fungi reveal insights into the obligate biotrophic and pathogenic lifestyle of Synchytrium endobioticum.</title>
        <authorList>
            <person name="van de Vossenberg B.T.L.H."/>
            <person name="Warris S."/>
            <person name="Nguyen H.D.T."/>
            <person name="van Gent-Pelzer M.P.E."/>
            <person name="Joly D.L."/>
            <person name="van de Geest H.C."/>
            <person name="Bonants P.J.M."/>
            <person name="Smith D.S."/>
            <person name="Levesque C.A."/>
            <person name="van der Lee T.A.J."/>
        </authorList>
    </citation>
    <scope>NUCLEOTIDE SEQUENCE [LARGE SCALE GENOMIC DNA]</scope>
    <source>
        <strain evidence="3 6">LEV6574</strain>
        <strain evidence="4 5">MB42</strain>
    </source>
</reference>
<gene>
    <name evidence="3" type="ORF">SeLEV6574_g02407</name>
    <name evidence="4" type="ORF">SeMB42_g03041</name>
</gene>
<dbReference type="InterPro" id="IPR036427">
    <property type="entry name" value="Bromodomain-like_sf"/>
</dbReference>
<evidence type="ECO:0000313" key="3">
    <source>
        <dbReference type="EMBL" id="TPX47874.1"/>
    </source>
</evidence>
<keyword evidence="1" id="KW-0103">Bromodomain</keyword>
<name>A0A507DBN4_9FUNG</name>
<feature type="compositionally biased region" description="Pro residues" evidence="2">
    <location>
        <begin position="396"/>
        <end position="409"/>
    </location>
</feature>
<protein>
    <recommendedName>
        <fullName evidence="7">Bromo domain-containing protein</fullName>
    </recommendedName>
</protein>
<feature type="region of interest" description="Disordered" evidence="2">
    <location>
        <begin position="395"/>
        <end position="441"/>
    </location>
</feature>
<dbReference type="EMBL" id="QEAN01000102">
    <property type="protein sequence ID" value="TPX48320.1"/>
    <property type="molecule type" value="Genomic_DNA"/>
</dbReference>
<dbReference type="VEuPathDB" id="FungiDB:SeMB42_g03041"/>
<proteinExistence type="predicted"/>
<comment type="caution">
    <text evidence="4">The sequence shown here is derived from an EMBL/GenBank/DDBJ whole genome shotgun (WGS) entry which is preliminary data.</text>
</comment>
<dbReference type="SUPFAM" id="SSF47370">
    <property type="entry name" value="Bromodomain"/>
    <property type="match status" value="1"/>
</dbReference>
<dbReference type="AlphaFoldDB" id="A0A507DBN4"/>
<accession>A0A507DBN4</accession>
<organism evidence="4 5">
    <name type="scientific">Synchytrium endobioticum</name>
    <dbReference type="NCBI Taxonomy" id="286115"/>
    <lineage>
        <taxon>Eukaryota</taxon>
        <taxon>Fungi</taxon>
        <taxon>Fungi incertae sedis</taxon>
        <taxon>Chytridiomycota</taxon>
        <taxon>Chytridiomycota incertae sedis</taxon>
        <taxon>Chytridiomycetes</taxon>
        <taxon>Synchytriales</taxon>
        <taxon>Synchytriaceae</taxon>
        <taxon>Synchytrium</taxon>
    </lineage>
</organism>
<evidence type="ECO:0000256" key="2">
    <source>
        <dbReference type="SAM" id="MobiDB-lite"/>
    </source>
</evidence>
<dbReference type="EMBL" id="QEAM01000067">
    <property type="protein sequence ID" value="TPX47874.1"/>
    <property type="molecule type" value="Genomic_DNA"/>
</dbReference>
<dbReference type="Proteomes" id="UP000317494">
    <property type="component" value="Unassembled WGS sequence"/>
</dbReference>
<dbReference type="Gene3D" id="1.20.920.10">
    <property type="entry name" value="Bromodomain-like"/>
    <property type="match status" value="1"/>
</dbReference>
<keyword evidence="5" id="KW-1185">Reference proteome</keyword>
<dbReference type="Proteomes" id="UP000320475">
    <property type="component" value="Unassembled WGS sequence"/>
</dbReference>